<dbReference type="Proteomes" id="UP000887116">
    <property type="component" value="Unassembled WGS sequence"/>
</dbReference>
<proteinExistence type="predicted"/>
<reference evidence="1" key="1">
    <citation type="submission" date="2020-07" db="EMBL/GenBank/DDBJ databases">
        <title>Multicomponent nature underlies the extraordinary mechanical properties of spider dragline silk.</title>
        <authorList>
            <person name="Kono N."/>
            <person name="Nakamura H."/>
            <person name="Mori M."/>
            <person name="Yoshida Y."/>
            <person name="Ohtoshi R."/>
            <person name="Malay A.D."/>
            <person name="Moran D.A.P."/>
            <person name="Tomita M."/>
            <person name="Numata K."/>
            <person name="Arakawa K."/>
        </authorList>
    </citation>
    <scope>NUCLEOTIDE SEQUENCE</scope>
</reference>
<dbReference type="EMBL" id="BMAO01036107">
    <property type="protein sequence ID" value="GFR08055.1"/>
    <property type="molecule type" value="Genomic_DNA"/>
</dbReference>
<accession>A0A8X6INE8</accession>
<dbReference type="OrthoDB" id="6434851at2759"/>
<gene>
    <name evidence="1" type="primary">AVEN_215680_1</name>
    <name evidence="1" type="ORF">TNCT_623401</name>
</gene>
<evidence type="ECO:0000313" key="1">
    <source>
        <dbReference type="EMBL" id="GFR08055.1"/>
    </source>
</evidence>
<dbReference type="AlphaFoldDB" id="A0A8X6INE8"/>
<keyword evidence="2" id="KW-1185">Reference proteome</keyword>
<protein>
    <submittedName>
        <fullName evidence="1">Uncharacterized protein</fullName>
    </submittedName>
</protein>
<comment type="caution">
    <text evidence="1">The sequence shown here is derived from an EMBL/GenBank/DDBJ whole genome shotgun (WGS) entry which is preliminary data.</text>
</comment>
<organism evidence="1 2">
    <name type="scientific">Trichonephila clavata</name>
    <name type="common">Joro spider</name>
    <name type="synonym">Nephila clavata</name>
    <dbReference type="NCBI Taxonomy" id="2740835"/>
    <lineage>
        <taxon>Eukaryota</taxon>
        <taxon>Metazoa</taxon>
        <taxon>Ecdysozoa</taxon>
        <taxon>Arthropoda</taxon>
        <taxon>Chelicerata</taxon>
        <taxon>Arachnida</taxon>
        <taxon>Araneae</taxon>
        <taxon>Araneomorphae</taxon>
        <taxon>Entelegynae</taxon>
        <taxon>Araneoidea</taxon>
        <taxon>Nephilidae</taxon>
        <taxon>Trichonephila</taxon>
    </lineage>
</organism>
<sequence>MFLSVKSCKREDLAYVANEIGENVQATTRICDLKSIILNSNEYKSDPDFVKELLEGFVTDRKKLQQEKEQDVEMEKFKLKQHEIELEKFLQQQEIELEKLRINS</sequence>
<evidence type="ECO:0000313" key="2">
    <source>
        <dbReference type="Proteomes" id="UP000887116"/>
    </source>
</evidence>
<name>A0A8X6INE8_TRICU</name>